<keyword evidence="7" id="KW-0234">DNA repair</keyword>
<name>A0A8H7R7F3_9FUNG</name>
<dbReference type="GO" id="GO:0006281">
    <property type="term" value="P:DNA repair"/>
    <property type="evidence" value="ECO:0007669"/>
    <property type="project" value="UniProtKB-KW"/>
</dbReference>
<evidence type="ECO:0000256" key="4">
    <source>
        <dbReference type="ARBA" id="ARBA00022763"/>
    </source>
</evidence>
<dbReference type="GO" id="GO:0017005">
    <property type="term" value="F:3'-tyrosyl-DNA phosphodiesterase activity"/>
    <property type="evidence" value="ECO:0007669"/>
    <property type="project" value="TreeGrafter"/>
</dbReference>
<comment type="subcellular location">
    <subcellularLocation>
        <location evidence="1">Nucleus</location>
    </subcellularLocation>
</comment>
<dbReference type="AlphaFoldDB" id="A0A8H7R7F3"/>
<reference evidence="12" key="1">
    <citation type="submission" date="2020-12" db="EMBL/GenBank/DDBJ databases">
        <title>Metabolic potential, ecology and presence of endohyphal bacteria is reflected in genomic diversity of Mucoromycotina.</title>
        <authorList>
            <person name="Muszewska A."/>
            <person name="Okrasinska A."/>
            <person name="Steczkiewicz K."/>
            <person name="Drgas O."/>
            <person name="Orlowska M."/>
            <person name="Perlinska-Lenart U."/>
            <person name="Aleksandrzak-Piekarczyk T."/>
            <person name="Szatraj K."/>
            <person name="Zielenkiewicz U."/>
            <person name="Pilsyk S."/>
            <person name="Malc E."/>
            <person name="Mieczkowski P."/>
            <person name="Kruszewska J.S."/>
            <person name="Biernat P."/>
            <person name="Pawlowska J."/>
        </authorList>
    </citation>
    <scope>NUCLEOTIDE SEQUENCE</scope>
    <source>
        <strain evidence="12">CBS 226.32</strain>
    </source>
</reference>
<protein>
    <recommendedName>
        <fullName evidence="14">Tyrosyl-DNA phosphodiesterase</fullName>
    </recommendedName>
</protein>
<keyword evidence="3" id="KW-0540">Nuclease</keyword>
<evidence type="ECO:0000256" key="2">
    <source>
        <dbReference type="ARBA" id="ARBA00010205"/>
    </source>
</evidence>
<organism evidence="12 13">
    <name type="scientific">Mucor plumbeus</name>
    <dbReference type="NCBI Taxonomy" id="97098"/>
    <lineage>
        <taxon>Eukaryota</taxon>
        <taxon>Fungi</taxon>
        <taxon>Fungi incertae sedis</taxon>
        <taxon>Mucoromycota</taxon>
        <taxon>Mucoromycotina</taxon>
        <taxon>Mucoromycetes</taxon>
        <taxon>Mucorales</taxon>
        <taxon>Mucorineae</taxon>
        <taxon>Mucoraceae</taxon>
        <taxon>Mucor</taxon>
    </lineage>
</organism>
<dbReference type="GO" id="GO:0004527">
    <property type="term" value="F:exonuclease activity"/>
    <property type="evidence" value="ECO:0007669"/>
    <property type="project" value="UniProtKB-KW"/>
</dbReference>
<dbReference type="PANTHER" id="PTHR12415">
    <property type="entry name" value="TYROSYL-DNA PHOSPHODIESTERASE 1"/>
    <property type="match status" value="1"/>
</dbReference>
<evidence type="ECO:0000256" key="10">
    <source>
        <dbReference type="PIRSR" id="PIRSR610347-2"/>
    </source>
</evidence>
<feature type="binding site" evidence="10">
    <location>
        <position position="99"/>
    </location>
    <ligand>
        <name>substrate</name>
    </ligand>
</feature>
<dbReference type="Gene3D" id="3.30.870.10">
    <property type="entry name" value="Endonuclease Chain A"/>
    <property type="match status" value="2"/>
</dbReference>
<keyword evidence="6" id="KW-0269">Exonuclease</keyword>
<feature type="active site" description="Proton donor/acceptor" evidence="9">
    <location>
        <position position="331"/>
    </location>
</feature>
<evidence type="ECO:0008006" key="14">
    <source>
        <dbReference type="Google" id="ProtNLM"/>
    </source>
</evidence>
<evidence type="ECO:0000256" key="11">
    <source>
        <dbReference type="PIRSR" id="PIRSR610347-3"/>
    </source>
</evidence>
<evidence type="ECO:0000256" key="8">
    <source>
        <dbReference type="ARBA" id="ARBA00023242"/>
    </source>
</evidence>
<accession>A0A8H7R7F3</accession>
<proteinExistence type="inferred from homology"/>
<dbReference type="GO" id="GO:0003690">
    <property type="term" value="F:double-stranded DNA binding"/>
    <property type="evidence" value="ECO:0007669"/>
    <property type="project" value="TreeGrafter"/>
</dbReference>
<feature type="active site" description="Nucleophile" evidence="9">
    <location>
        <position position="97"/>
    </location>
</feature>
<dbReference type="GO" id="GO:0003697">
    <property type="term" value="F:single-stranded DNA binding"/>
    <property type="evidence" value="ECO:0007669"/>
    <property type="project" value="TreeGrafter"/>
</dbReference>
<evidence type="ECO:0000256" key="7">
    <source>
        <dbReference type="ARBA" id="ARBA00023204"/>
    </source>
</evidence>
<evidence type="ECO:0000313" key="13">
    <source>
        <dbReference type="Proteomes" id="UP000650833"/>
    </source>
</evidence>
<comment type="caution">
    <text evidence="12">The sequence shown here is derived from an EMBL/GenBank/DDBJ whole genome shotgun (WGS) entry which is preliminary data.</text>
</comment>
<dbReference type="EMBL" id="JAEPRC010000195">
    <property type="protein sequence ID" value="KAG2204511.1"/>
    <property type="molecule type" value="Genomic_DNA"/>
</dbReference>
<feature type="site" description="Interaction with DNA" evidence="11">
    <location>
        <position position="359"/>
    </location>
</feature>
<dbReference type="InterPro" id="IPR010347">
    <property type="entry name" value="Tdp1"/>
</dbReference>
<keyword evidence="4" id="KW-0227">DNA damage</keyword>
<keyword evidence="8" id="KW-0539">Nucleus</keyword>
<dbReference type="Pfam" id="PF06087">
    <property type="entry name" value="Tyr-DNA_phospho"/>
    <property type="match status" value="1"/>
</dbReference>
<dbReference type="GO" id="GO:0005634">
    <property type="term" value="C:nucleus"/>
    <property type="evidence" value="ECO:0007669"/>
    <property type="project" value="UniProtKB-SubCell"/>
</dbReference>
<dbReference type="Proteomes" id="UP000650833">
    <property type="component" value="Unassembled WGS sequence"/>
</dbReference>
<keyword evidence="13" id="KW-1185">Reference proteome</keyword>
<evidence type="ECO:0000256" key="5">
    <source>
        <dbReference type="ARBA" id="ARBA00022801"/>
    </source>
</evidence>
<dbReference type="OrthoDB" id="47785at2759"/>
<sequence length="443" mass="51006">MSTNTCLTSSVLLSDKENVGCVSLRDLIYRDDLISMVQINFMVDIDFLMSNVKNKDIPITVVHGLRESARLLIEQGKKWPNMTIGTPRIQDRYGVHHTKAMILCFKDESIQLIVMTANMVPQDWQVMTQGVYRSPKCFLKTKDLGLSSSTNASPFESDLIKYLRAYNLPCLTATIMLISRYNWSLCKAILIASVPGYHRQTESSFSNWGLERLAYVLRQHVTLPAYNCHKSQIIIQCSSMPHSPEKWFKEQVCRTMAEFKNRRSALSIKAPHVCVIYPTITTATNSFTGRDMSGDFLRFEKASYDKNHAWFDPYLYDWKSEHAGRQFLMPHIKTYTRTYQDKNGKTRIAWHLLSSANLSRAAWGEYQKNKTQIYIKSFELGVFFCPSLWDNNEENIDLIPFNDLDSAQEDSSGTEVTQIKVRLPYDLPLVHHSQPLQCFTRLA</sequence>
<gene>
    <name evidence="12" type="ORF">INT46_000264</name>
</gene>
<dbReference type="PANTHER" id="PTHR12415:SF0">
    <property type="entry name" value="TYROSYL-DNA PHOSPHODIESTERASE 1"/>
    <property type="match status" value="1"/>
</dbReference>
<evidence type="ECO:0000256" key="6">
    <source>
        <dbReference type="ARBA" id="ARBA00022839"/>
    </source>
</evidence>
<evidence type="ECO:0000313" key="12">
    <source>
        <dbReference type="EMBL" id="KAG2204511.1"/>
    </source>
</evidence>
<comment type="similarity">
    <text evidence="2">Belongs to the tyrosyl-DNA phosphodiesterase family.</text>
</comment>
<evidence type="ECO:0000256" key="3">
    <source>
        <dbReference type="ARBA" id="ARBA00022722"/>
    </source>
</evidence>
<evidence type="ECO:0000256" key="9">
    <source>
        <dbReference type="PIRSR" id="PIRSR610347-1"/>
    </source>
</evidence>
<feature type="binding site" evidence="10">
    <location>
        <position position="333"/>
    </location>
    <ligand>
        <name>substrate</name>
    </ligand>
</feature>
<dbReference type="SUPFAM" id="SSF56024">
    <property type="entry name" value="Phospholipase D/nuclease"/>
    <property type="match status" value="2"/>
</dbReference>
<keyword evidence="5" id="KW-0378">Hydrolase</keyword>
<evidence type="ECO:0000256" key="1">
    <source>
        <dbReference type="ARBA" id="ARBA00004123"/>
    </source>
</evidence>